<organism evidence="2 3">
    <name type="scientific">Oedothorax gibbosus</name>
    <dbReference type="NCBI Taxonomy" id="931172"/>
    <lineage>
        <taxon>Eukaryota</taxon>
        <taxon>Metazoa</taxon>
        <taxon>Ecdysozoa</taxon>
        <taxon>Arthropoda</taxon>
        <taxon>Chelicerata</taxon>
        <taxon>Arachnida</taxon>
        <taxon>Araneae</taxon>
        <taxon>Araneomorphae</taxon>
        <taxon>Entelegynae</taxon>
        <taxon>Araneoidea</taxon>
        <taxon>Linyphiidae</taxon>
        <taxon>Erigoninae</taxon>
        <taxon>Oedothorax</taxon>
    </lineage>
</organism>
<sequence>MPSDSAPSISPTLPNAAFQCLPSPLFYNPAFLPVLPIVPQPTDGAPCSNGQFDTVVSSVQSINGVVALLPILQLVPVYFPTFPFPRLPAPVASPTYSPLHSVSSATNSNQSSKTQPSVSSASNKNKLSSGLSKSPVLILSSATNSNLSSNVLKSQVPILSSTAINSNLSSNTPVPVASPLTYVPSLVLL</sequence>
<keyword evidence="3" id="KW-1185">Reference proteome</keyword>
<feature type="compositionally biased region" description="Low complexity" evidence="1">
    <location>
        <begin position="101"/>
        <end position="130"/>
    </location>
</feature>
<proteinExistence type="predicted"/>
<gene>
    <name evidence="2" type="ORF">JTE90_008650</name>
</gene>
<protein>
    <submittedName>
        <fullName evidence="2">Uncharacterized protein</fullName>
    </submittedName>
</protein>
<name>A0AAV6U1D3_9ARAC</name>
<feature type="region of interest" description="Disordered" evidence="1">
    <location>
        <begin position="98"/>
        <end position="130"/>
    </location>
</feature>
<evidence type="ECO:0000313" key="2">
    <source>
        <dbReference type="EMBL" id="KAG8177466.1"/>
    </source>
</evidence>
<dbReference type="EMBL" id="JAFNEN010000778">
    <property type="protein sequence ID" value="KAG8177466.1"/>
    <property type="molecule type" value="Genomic_DNA"/>
</dbReference>
<evidence type="ECO:0000256" key="1">
    <source>
        <dbReference type="SAM" id="MobiDB-lite"/>
    </source>
</evidence>
<dbReference type="Proteomes" id="UP000827092">
    <property type="component" value="Unassembled WGS sequence"/>
</dbReference>
<reference evidence="2 3" key="1">
    <citation type="journal article" date="2022" name="Nat. Ecol. Evol.">
        <title>A masculinizing supergene underlies an exaggerated male reproductive morph in a spider.</title>
        <authorList>
            <person name="Hendrickx F."/>
            <person name="De Corte Z."/>
            <person name="Sonet G."/>
            <person name="Van Belleghem S.M."/>
            <person name="Kostlbacher S."/>
            <person name="Vangestel C."/>
        </authorList>
    </citation>
    <scope>NUCLEOTIDE SEQUENCE [LARGE SCALE GENOMIC DNA]</scope>
    <source>
        <strain evidence="2">W744_W776</strain>
    </source>
</reference>
<evidence type="ECO:0000313" key="3">
    <source>
        <dbReference type="Proteomes" id="UP000827092"/>
    </source>
</evidence>
<dbReference type="AlphaFoldDB" id="A0AAV6U1D3"/>
<comment type="caution">
    <text evidence="2">The sequence shown here is derived from an EMBL/GenBank/DDBJ whole genome shotgun (WGS) entry which is preliminary data.</text>
</comment>
<accession>A0AAV6U1D3</accession>